<dbReference type="GO" id="GO:0006508">
    <property type="term" value="P:proteolysis"/>
    <property type="evidence" value="ECO:0007669"/>
    <property type="project" value="UniProtKB-KW"/>
</dbReference>
<dbReference type="OrthoDB" id="76387at2759"/>
<feature type="region of interest" description="Disordered" evidence="5">
    <location>
        <begin position="161"/>
        <end position="190"/>
    </location>
</feature>
<dbReference type="EMBL" id="CAKKNE010000005">
    <property type="protein sequence ID" value="CAH0378289.1"/>
    <property type="molecule type" value="Genomic_DNA"/>
</dbReference>
<organism evidence="7 8">
    <name type="scientific">Pelagomonas calceolata</name>
    <dbReference type="NCBI Taxonomy" id="35677"/>
    <lineage>
        <taxon>Eukaryota</taxon>
        <taxon>Sar</taxon>
        <taxon>Stramenopiles</taxon>
        <taxon>Ochrophyta</taxon>
        <taxon>Pelagophyceae</taxon>
        <taxon>Pelagomonadales</taxon>
        <taxon>Pelagomonadaceae</taxon>
        <taxon>Pelagomonas</taxon>
    </lineage>
</organism>
<keyword evidence="4" id="KW-0788">Thiol protease</keyword>
<evidence type="ECO:0000256" key="2">
    <source>
        <dbReference type="ARBA" id="ARBA00022670"/>
    </source>
</evidence>
<keyword evidence="3" id="KW-0378">Hydrolase</keyword>
<dbReference type="InterPro" id="IPR038765">
    <property type="entry name" value="Papain-like_cys_pep_sf"/>
</dbReference>
<accession>A0A8J2T146</accession>
<evidence type="ECO:0000313" key="8">
    <source>
        <dbReference type="Proteomes" id="UP000789595"/>
    </source>
</evidence>
<dbReference type="GO" id="GO:0016926">
    <property type="term" value="P:protein desumoylation"/>
    <property type="evidence" value="ECO:0007669"/>
    <property type="project" value="TreeGrafter"/>
</dbReference>
<evidence type="ECO:0000313" key="7">
    <source>
        <dbReference type="EMBL" id="CAH0378289.1"/>
    </source>
</evidence>
<feature type="domain" description="Ubiquitin-like protease family profile" evidence="6">
    <location>
        <begin position="263"/>
        <end position="434"/>
    </location>
</feature>
<comment type="caution">
    <text evidence="7">The sequence shown here is derived from an EMBL/GenBank/DDBJ whole genome shotgun (WGS) entry which is preliminary data.</text>
</comment>
<protein>
    <recommendedName>
        <fullName evidence="6">Ubiquitin-like protease family profile domain-containing protein</fullName>
    </recommendedName>
</protein>
<dbReference type="InterPro" id="IPR003653">
    <property type="entry name" value="Peptidase_C48_C"/>
</dbReference>
<dbReference type="PANTHER" id="PTHR12606">
    <property type="entry name" value="SENTRIN/SUMO-SPECIFIC PROTEASE"/>
    <property type="match status" value="1"/>
</dbReference>
<reference evidence="7" key="1">
    <citation type="submission" date="2021-11" db="EMBL/GenBank/DDBJ databases">
        <authorList>
            <consortium name="Genoscope - CEA"/>
            <person name="William W."/>
        </authorList>
    </citation>
    <scope>NUCLEOTIDE SEQUENCE</scope>
</reference>
<dbReference type="SUPFAM" id="SSF54001">
    <property type="entry name" value="Cysteine proteinases"/>
    <property type="match status" value="1"/>
</dbReference>
<evidence type="ECO:0000256" key="3">
    <source>
        <dbReference type="ARBA" id="ARBA00022801"/>
    </source>
</evidence>
<feature type="compositionally biased region" description="Basic and acidic residues" evidence="5">
    <location>
        <begin position="165"/>
        <end position="190"/>
    </location>
</feature>
<dbReference type="GO" id="GO:0016929">
    <property type="term" value="F:deSUMOylase activity"/>
    <property type="evidence" value="ECO:0007669"/>
    <property type="project" value="TreeGrafter"/>
</dbReference>
<dbReference type="Proteomes" id="UP000789595">
    <property type="component" value="Unassembled WGS sequence"/>
</dbReference>
<gene>
    <name evidence="7" type="ORF">PECAL_5P28070</name>
</gene>
<dbReference type="PANTHER" id="PTHR12606:SF1">
    <property type="entry name" value="UBIQUITIN-LIKE-SPECIFIC PROTEASE 1A"/>
    <property type="match status" value="1"/>
</dbReference>
<evidence type="ECO:0000256" key="5">
    <source>
        <dbReference type="SAM" id="MobiDB-lite"/>
    </source>
</evidence>
<evidence type="ECO:0000256" key="1">
    <source>
        <dbReference type="ARBA" id="ARBA00005234"/>
    </source>
</evidence>
<evidence type="ECO:0000256" key="4">
    <source>
        <dbReference type="ARBA" id="ARBA00022807"/>
    </source>
</evidence>
<dbReference type="AlphaFoldDB" id="A0A8J2T146"/>
<name>A0A8J2T146_9STRA</name>
<sequence>MALVQQQAPTLFLSFEATQTLRDCHRVAPKDNGTLLRDAVAAARSYALWDYAGLATRDRKALEARLEELQRCDPGAKVSEDAFVAAVIHGARVGVPPRPRPKRLVDADASWEAYRARLEKLSLGSTRYDVAPGTPRAPSPPPPLDAAARRLPAAELAAFSPRAARAKEERGWERRKAAREAHVEKRRQDHLQRIRAEQEAEERRRAAAAGPARLLALANRAKDPIGDDDRRKAHRAIRAPDRQLVAEMLGKNSPVEVLRFVNAEVFGEHTQRLSPSGWLVDEVVNYYMFLLQERDALVCASDGSRKPCHFFNSFFFTKLLENGSYNYRQVKRWTKRFDLFSRSKVFAPVNVGNMHWCMVMVDVARKEVRYFDSMGAGGEPYLKAMKRYLEDEHRTKKGSELEGGWTLTRTTRDTPRQTNGYDCGVFASFCAHYMSLTEQLDFSQDDIQHFRIRMMVDILNKRIHTGGDV</sequence>
<dbReference type="Gene3D" id="3.40.395.10">
    <property type="entry name" value="Adenoviral Proteinase, Chain A"/>
    <property type="match status" value="1"/>
</dbReference>
<dbReference type="PROSITE" id="PS50600">
    <property type="entry name" value="ULP_PROTEASE"/>
    <property type="match status" value="1"/>
</dbReference>
<dbReference type="Pfam" id="PF02902">
    <property type="entry name" value="Peptidase_C48"/>
    <property type="match status" value="1"/>
</dbReference>
<dbReference type="GO" id="GO:0005634">
    <property type="term" value="C:nucleus"/>
    <property type="evidence" value="ECO:0007669"/>
    <property type="project" value="TreeGrafter"/>
</dbReference>
<keyword evidence="2" id="KW-0645">Protease</keyword>
<proteinExistence type="inferred from homology"/>
<evidence type="ECO:0000259" key="6">
    <source>
        <dbReference type="PROSITE" id="PS50600"/>
    </source>
</evidence>
<comment type="similarity">
    <text evidence="1">Belongs to the peptidase C48 family.</text>
</comment>
<keyword evidence="8" id="KW-1185">Reference proteome</keyword>